<dbReference type="InterPro" id="IPR008250">
    <property type="entry name" value="ATPase_P-typ_transduc_dom_A_sf"/>
</dbReference>
<dbReference type="InterPro" id="IPR006534">
    <property type="entry name" value="P-type_ATPase_IIIA"/>
</dbReference>
<feature type="transmembrane region" description="Helical" evidence="12">
    <location>
        <begin position="683"/>
        <end position="706"/>
    </location>
</feature>
<keyword evidence="9" id="KW-1278">Translocase</keyword>
<dbReference type="RefSeq" id="WP_034833803.1">
    <property type="nucleotide sequence ID" value="NZ_JOKH01000001.1"/>
</dbReference>
<keyword evidence="6" id="KW-0547">Nucleotide-binding</keyword>
<accession>A0A081NMU0</accession>
<keyword evidence="5" id="KW-0479">Metal-binding</keyword>
<dbReference type="Gene3D" id="2.70.150.10">
    <property type="entry name" value="Calcium-transporting ATPase, cytoplasmic transduction domain A"/>
    <property type="match status" value="1"/>
</dbReference>
<dbReference type="FunFam" id="3.40.1110.10:FF:000005">
    <property type="entry name" value="Plasma membrane ATPase"/>
    <property type="match status" value="1"/>
</dbReference>
<evidence type="ECO:0000256" key="1">
    <source>
        <dbReference type="ARBA" id="ARBA00004141"/>
    </source>
</evidence>
<dbReference type="SFLD" id="SFLDS00003">
    <property type="entry name" value="Haloacid_Dehalogenase"/>
    <property type="match status" value="1"/>
</dbReference>
<protein>
    <submittedName>
        <fullName evidence="14">Metal ABC transporter ATPase</fullName>
    </submittedName>
</protein>
<dbReference type="CDD" id="cd02076">
    <property type="entry name" value="P-type_ATPase_H"/>
    <property type="match status" value="1"/>
</dbReference>
<dbReference type="FunFam" id="3.40.50.1000:FF:000211">
    <property type="entry name" value="Plasma membrane ATPase"/>
    <property type="match status" value="1"/>
</dbReference>
<dbReference type="Gene3D" id="3.40.50.1000">
    <property type="entry name" value="HAD superfamily/HAD-like"/>
    <property type="match status" value="1"/>
</dbReference>
<evidence type="ECO:0000256" key="10">
    <source>
        <dbReference type="ARBA" id="ARBA00022989"/>
    </source>
</evidence>
<keyword evidence="10 12" id="KW-1133">Transmembrane helix</keyword>
<dbReference type="SFLD" id="SFLDG00002">
    <property type="entry name" value="C1.7:_P-type_atpase_like"/>
    <property type="match status" value="1"/>
</dbReference>
<evidence type="ECO:0000256" key="6">
    <source>
        <dbReference type="ARBA" id="ARBA00022741"/>
    </source>
</evidence>
<proteinExistence type="inferred from homology"/>
<evidence type="ECO:0000256" key="9">
    <source>
        <dbReference type="ARBA" id="ARBA00022967"/>
    </source>
</evidence>
<keyword evidence="8" id="KW-0460">Magnesium</keyword>
<evidence type="ECO:0000259" key="13">
    <source>
        <dbReference type="SMART" id="SM00831"/>
    </source>
</evidence>
<dbReference type="Proteomes" id="UP000028073">
    <property type="component" value="Unassembled WGS sequence"/>
</dbReference>
<dbReference type="InterPro" id="IPR036412">
    <property type="entry name" value="HAD-like_sf"/>
</dbReference>
<evidence type="ECO:0000256" key="7">
    <source>
        <dbReference type="ARBA" id="ARBA00022840"/>
    </source>
</evidence>
<feature type="domain" description="Cation-transporting P-type ATPase N-terminal" evidence="13">
    <location>
        <begin position="7"/>
        <end position="77"/>
    </location>
</feature>
<dbReference type="NCBIfam" id="TIGR01494">
    <property type="entry name" value="ATPase_P-type"/>
    <property type="match status" value="2"/>
</dbReference>
<feature type="transmembrane region" description="Helical" evidence="12">
    <location>
        <begin position="231"/>
        <end position="249"/>
    </location>
</feature>
<dbReference type="InterPro" id="IPR023214">
    <property type="entry name" value="HAD_sf"/>
</dbReference>
<dbReference type="Gene3D" id="1.20.1110.10">
    <property type="entry name" value="Calcium-transporting ATPase, transmembrane domain"/>
    <property type="match status" value="1"/>
</dbReference>
<dbReference type="Pfam" id="PF00702">
    <property type="entry name" value="Hydrolase"/>
    <property type="match status" value="1"/>
</dbReference>
<dbReference type="NCBIfam" id="TIGR01647">
    <property type="entry name" value="ATPase-IIIA_H"/>
    <property type="match status" value="1"/>
</dbReference>
<dbReference type="OrthoDB" id="9814270at2"/>
<reference evidence="14 15" key="1">
    <citation type="submission" date="2014-06" db="EMBL/GenBank/DDBJ databases">
        <title>Whole Genome Sequences of Three Symbiotic Endozoicomonas Bacteria.</title>
        <authorList>
            <person name="Neave M.J."/>
            <person name="Apprill A."/>
            <person name="Voolstra C.R."/>
        </authorList>
    </citation>
    <scope>NUCLEOTIDE SEQUENCE [LARGE SCALE GENOMIC DNA]</scope>
    <source>
        <strain evidence="14 15">DSM 25634</strain>
    </source>
</reference>
<feature type="transmembrane region" description="Helical" evidence="12">
    <location>
        <begin position="56"/>
        <end position="75"/>
    </location>
</feature>
<feature type="transmembrane region" description="Helical" evidence="12">
    <location>
        <begin position="642"/>
        <end position="663"/>
    </location>
</feature>
<feature type="transmembrane region" description="Helical" evidence="12">
    <location>
        <begin position="261"/>
        <end position="288"/>
    </location>
</feature>
<gene>
    <name evidence="14" type="ORF">GZ78_07815</name>
</gene>
<feature type="transmembrane region" description="Helical" evidence="12">
    <location>
        <begin position="712"/>
        <end position="732"/>
    </location>
</feature>
<comment type="similarity">
    <text evidence="2">Belongs to the cation transport ATPase (P-type) (TC 3.A.3) family. Type IIIA subfamily.</text>
</comment>
<feature type="transmembrane region" description="Helical" evidence="12">
    <location>
        <begin position="616"/>
        <end position="636"/>
    </location>
</feature>
<dbReference type="SFLD" id="SFLDF00027">
    <property type="entry name" value="p-type_atpase"/>
    <property type="match status" value="1"/>
</dbReference>
<feature type="transmembrane region" description="Helical" evidence="12">
    <location>
        <begin position="748"/>
        <end position="768"/>
    </location>
</feature>
<dbReference type="eggNOG" id="COG0474">
    <property type="taxonomic scope" value="Bacteria"/>
</dbReference>
<dbReference type="InterPro" id="IPR023299">
    <property type="entry name" value="ATPase_P-typ_cyto_dom_N"/>
</dbReference>
<dbReference type="PROSITE" id="PS00154">
    <property type="entry name" value="ATPASE_E1_E2"/>
    <property type="match status" value="1"/>
</dbReference>
<dbReference type="SUPFAM" id="SSF81665">
    <property type="entry name" value="Calcium ATPase, transmembrane domain M"/>
    <property type="match status" value="1"/>
</dbReference>
<evidence type="ECO:0000256" key="3">
    <source>
        <dbReference type="ARBA" id="ARBA00022553"/>
    </source>
</evidence>
<dbReference type="SMART" id="SM00831">
    <property type="entry name" value="Cation_ATPase_N"/>
    <property type="match status" value="1"/>
</dbReference>
<dbReference type="GO" id="GO:0016887">
    <property type="term" value="F:ATP hydrolysis activity"/>
    <property type="evidence" value="ECO:0007669"/>
    <property type="project" value="InterPro"/>
</dbReference>
<organism evidence="14 15">
    <name type="scientific">Endozoicomonas numazuensis</name>
    <dbReference type="NCBI Taxonomy" id="1137799"/>
    <lineage>
        <taxon>Bacteria</taxon>
        <taxon>Pseudomonadati</taxon>
        <taxon>Pseudomonadota</taxon>
        <taxon>Gammaproteobacteria</taxon>
        <taxon>Oceanospirillales</taxon>
        <taxon>Endozoicomonadaceae</taxon>
        <taxon>Endozoicomonas</taxon>
    </lineage>
</organism>
<dbReference type="InterPro" id="IPR004014">
    <property type="entry name" value="ATPase_P-typ_cation-transptr_N"/>
</dbReference>
<keyword evidence="11 12" id="KW-0472">Membrane</keyword>
<evidence type="ECO:0000256" key="11">
    <source>
        <dbReference type="ARBA" id="ARBA00023136"/>
    </source>
</evidence>
<sequence length="802" mass="87684">MAEKQTGWATYKEALDQLDTTLSGLSSKSAQDRLHRFGYNELEDKRESKWLQFFKTYWGPIPWLIEIAAVLSAVIRHWPDFFIILFMLVLNSLIEFIQSSKAQDALAALKSSMALQARVKRDGKWTDLPARELIPGDIVHIENGDIVPADCLLCDGKYLSVDQAALTGESLPVDKVVNDVIYSGSVVKQGNMQALVTSTGSQTFFGNTAKLVQSAGNISHFQESVLGIGKFLIYGTLLFSVLIIAKELYQQAPVLSIIELVLVLVIASIPVAMPAVLSVTMALGALLLSKKKAIVSHLQAIEELASVDILCSDKTGTLTQNKLTFGDPVLYAADSPETLNLVAAMASSPDGKDAIDSLICGSVKSECMQPFERLEFIPFDPVSKRSEASIKEGEQLFKVTKGAPQVIIDLCTDNNEVRDNALEHVREMAAKGLRTLGVARTDNQGHYQLTGLLSLFDPPRADSKEVIAQARAYGLNVKMVTGDDLAIGREISDQLGLGKELLAADDLFDDQSDMENLPDPVKKTIVEAEGFARVFPEHKYGIVKNLQKSGFVVAMTGDGVNDAPALKQADVGIAVSGATDAARAAADLILTLPGLSVIIQAVEEARRIFARMISYVNYRIAMTINLMVFVAVSVLLLRVVPLSAIMIVILALLDDIPIITIAYDNTRSSSEPMKWQLKKVLTVASGLGLVSVIGNFGLMALMTQFYQLSTDLMQTVMFLQLVVAGHLLLFICRHDDWFWMKPWPSPKLFLAIVLTQIVAVLICAFGLLMPAISFELIGVVWLYAFAWMFILNGVRKVLRGVV</sequence>
<dbReference type="InterPro" id="IPR001757">
    <property type="entry name" value="P_typ_ATPase"/>
</dbReference>
<dbReference type="GO" id="GO:0016020">
    <property type="term" value="C:membrane"/>
    <property type="evidence" value="ECO:0007669"/>
    <property type="project" value="UniProtKB-SubCell"/>
</dbReference>
<dbReference type="AlphaFoldDB" id="A0A081NMU0"/>
<keyword evidence="15" id="KW-1185">Reference proteome</keyword>
<evidence type="ECO:0000313" key="14">
    <source>
        <dbReference type="EMBL" id="KEQ19763.1"/>
    </source>
</evidence>
<dbReference type="GO" id="GO:0008553">
    <property type="term" value="F:P-type proton-exporting transporter activity"/>
    <property type="evidence" value="ECO:0007669"/>
    <property type="project" value="InterPro"/>
</dbReference>
<dbReference type="InterPro" id="IPR044492">
    <property type="entry name" value="P_typ_ATPase_HD_dom"/>
</dbReference>
<dbReference type="GO" id="GO:0005524">
    <property type="term" value="F:ATP binding"/>
    <property type="evidence" value="ECO:0007669"/>
    <property type="project" value="UniProtKB-KW"/>
</dbReference>
<evidence type="ECO:0000256" key="4">
    <source>
        <dbReference type="ARBA" id="ARBA00022692"/>
    </source>
</evidence>
<comment type="subcellular location">
    <subcellularLocation>
        <location evidence="1">Membrane</location>
        <topology evidence="1">Multi-pass membrane protein</topology>
    </subcellularLocation>
</comment>
<dbReference type="GO" id="GO:0046872">
    <property type="term" value="F:metal ion binding"/>
    <property type="evidence" value="ECO:0007669"/>
    <property type="project" value="UniProtKB-KW"/>
</dbReference>
<evidence type="ECO:0000256" key="8">
    <source>
        <dbReference type="ARBA" id="ARBA00022842"/>
    </source>
</evidence>
<dbReference type="InterPro" id="IPR018303">
    <property type="entry name" value="ATPase_P-typ_P_site"/>
</dbReference>
<dbReference type="SUPFAM" id="SSF56784">
    <property type="entry name" value="HAD-like"/>
    <property type="match status" value="1"/>
</dbReference>
<dbReference type="Pfam" id="PF00122">
    <property type="entry name" value="E1-E2_ATPase"/>
    <property type="match status" value="1"/>
</dbReference>
<keyword evidence="7" id="KW-0067">ATP-binding</keyword>
<dbReference type="PRINTS" id="PR00119">
    <property type="entry name" value="CATATPASE"/>
</dbReference>
<dbReference type="FunFam" id="2.70.150.10:FF:000042">
    <property type="entry name" value="Plasma membrane ATPase"/>
    <property type="match status" value="1"/>
</dbReference>
<feature type="transmembrane region" description="Helical" evidence="12">
    <location>
        <begin position="774"/>
        <end position="794"/>
    </location>
</feature>
<evidence type="ECO:0000256" key="2">
    <source>
        <dbReference type="ARBA" id="ARBA00008804"/>
    </source>
</evidence>
<dbReference type="InterPro" id="IPR023298">
    <property type="entry name" value="ATPase_P-typ_TM_dom_sf"/>
</dbReference>
<keyword evidence="4 12" id="KW-0812">Transmembrane</keyword>
<dbReference type="EMBL" id="JOKH01000001">
    <property type="protein sequence ID" value="KEQ19763.1"/>
    <property type="molecule type" value="Genomic_DNA"/>
</dbReference>
<dbReference type="Gene3D" id="3.40.1110.10">
    <property type="entry name" value="Calcium-transporting ATPase, cytoplasmic domain N"/>
    <property type="match status" value="1"/>
</dbReference>
<dbReference type="GO" id="GO:0120029">
    <property type="term" value="P:proton export across plasma membrane"/>
    <property type="evidence" value="ECO:0007669"/>
    <property type="project" value="InterPro"/>
</dbReference>
<keyword evidence="3" id="KW-0597">Phosphoprotein</keyword>
<evidence type="ECO:0000256" key="12">
    <source>
        <dbReference type="SAM" id="Phobius"/>
    </source>
</evidence>
<dbReference type="Pfam" id="PF00690">
    <property type="entry name" value="Cation_ATPase_N"/>
    <property type="match status" value="1"/>
</dbReference>
<comment type="caution">
    <text evidence="14">The sequence shown here is derived from an EMBL/GenBank/DDBJ whole genome shotgun (WGS) entry which is preliminary data.</text>
</comment>
<dbReference type="SUPFAM" id="SSF81653">
    <property type="entry name" value="Calcium ATPase, transduction domain A"/>
    <property type="match status" value="1"/>
</dbReference>
<dbReference type="InterPro" id="IPR059000">
    <property type="entry name" value="ATPase_P-type_domA"/>
</dbReference>
<evidence type="ECO:0000256" key="5">
    <source>
        <dbReference type="ARBA" id="ARBA00022723"/>
    </source>
</evidence>
<evidence type="ECO:0000313" key="15">
    <source>
        <dbReference type="Proteomes" id="UP000028073"/>
    </source>
</evidence>
<name>A0A081NMU0_9GAMM</name>
<dbReference type="PANTHER" id="PTHR42861">
    <property type="entry name" value="CALCIUM-TRANSPORTING ATPASE"/>
    <property type="match status" value="1"/>
</dbReference>
<feature type="transmembrane region" description="Helical" evidence="12">
    <location>
        <begin position="81"/>
        <end position="97"/>
    </location>
</feature>
<dbReference type="STRING" id="1137799.GZ78_07815"/>
<dbReference type="PRINTS" id="PR00120">
    <property type="entry name" value="HATPASE"/>
</dbReference>